<dbReference type="GO" id="GO:0006999">
    <property type="term" value="P:nuclear pore organization"/>
    <property type="evidence" value="ECO:0007669"/>
    <property type="project" value="TreeGrafter"/>
</dbReference>
<evidence type="ECO:0000256" key="2">
    <source>
        <dbReference type="ARBA" id="ARBA00004567"/>
    </source>
</evidence>
<evidence type="ECO:0000256" key="11">
    <source>
        <dbReference type="ARBA" id="ARBA00023136"/>
    </source>
</evidence>
<dbReference type="Pfam" id="PF09531">
    <property type="entry name" value="Ndc1_Nup"/>
    <property type="match status" value="1"/>
</dbReference>
<keyword evidence="4" id="KW-0813">Transport</keyword>
<name>A0A8H7E0K5_9EURO</name>
<keyword evidence="12" id="KW-0539">Nucleus</keyword>
<organism evidence="15 16">
    <name type="scientific">Endocarpon pusillum</name>
    <dbReference type="NCBI Taxonomy" id="364733"/>
    <lineage>
        <taxon>Eukaryota</taxon>
        <taxon>Fungi</taxon>
        <taxon>Dikarya</taxon>
        <taxon>Ascomycota</taxon>
        <taxon>Pezizomycotina</taxon>
        <taxon>Eurotiomycetes</taxon>
        <taxon>Chaetothyriomycetidae</taxon>
        <taxon>Verrucariales</taxon>
        <taxon>Verrucariaceae</taxon>
        <taxon>Endocarpon</taxon>
    </lineage>
</organism>
<feature type="transmembrane region" description="Helical" evidence="14">
    <location>
        <begin position="214"/>
        <end position="232"/>
    </location>
</feature>
<keyword evidence="16" id="KW-1185">Reference proteome</keyword>
<dbReference type="GO" id="GO:0015031">
    <property type="term" value="P:protein transport"/>
    <property type="evidence" value="ECO:0007669"/>
    <property type="project" value="UniProtKB-KW"/>
</dbReference>
<evidence type="ECO:0000256" key="12">
    <source>
        <dbReference type="ARBA" id="ARBA00023242"/>
    </source>
</evidence>
<dbReference type="PANTHER" id="PTHR13269:SF6">
    <property type="entry name" value="NUCLEOPORIN NDC1"/>
    <property type="match status" value="1"/>
</dbReference>
<keyword evidence="10" id="KW-0906">Nuclear pore complex</keyword>
<dbReference type="InterPro" id="IPR019049">
    <property type="entry name" value="Nucleoporin_prot_Ndc1/Nup"/>
</dbReference>
<dbReference type="GO" id="GO:0070762">
    <property type="term" value="C:nuclear pore transmembrane ring"/>
    <property type="evidence" value="ECO:0007669"/>
    <property type="project" value="TreeGrafter"/>
</dbReference>
<evidence type="ECO:0000256" key="1">
    <source>
        <dbReference type="ARBA" id="ARBA00004232"/>
    </source>
</evidence>
<keyword evidence="11 14" id="KW-0472">Membrane</keyword>
<evidence type="ECO:0000256" key="4">
    <source>
        <dbReference type="ARBA" id="ARBA00022448"/>
    </source>
</evidence>
<evidence type="ECO:0000313" key="15">
    <source>
        <dbReference type="EMBL" id="KAF7506169.1"/>
    </source>
</evidence>
<comment type="subcellular location">
    <subcellularLocation>
        <location evidence="1">Nucleus membrane</location>
        <topology evidence="1">Multi-pass membrane protein</topology>
    </subcellularLocation>
    <subcellularLocation>
        <location evidence="2">Nucleus</location>
        <location evidence="2">Nuclear pore complex</location>
    </subcellularLocation>
</comment>
<dbReference type="PANTHER" id="PTHR13269">
    <property type="entry name" value="NUCLEOPORIN NDC1"/>
    <property type="match status" value="1"/>
</dbReference>
<evidence type="ECO:0008006" key="17">
    <source>
        <dbReference type="Google" id="ProtNLM"/>
    </source>
</evidence>
<dbReference type="OrthoDB" id="67850at2759"/>
<comment type="caution">
    <text evidence="15">The sequence shown here is derived from an EMBL/GenBank/DDBJ whole genome shotgun (WGS) entry which is preliminary data.</text>
</comment>
<reference evidence="15" key="1">
    <citation type="submission" date="2020-02" db="EMBL/GenBank/DDBJ databases">
        <authorList>
            <person name="Palmer J.M."/>
        </authorList>
    </citation>
    <scope>NUCLEOTIDE SEQUENCE</scope>
    <source>
        <strain evidence="15">EPUS1.4</strain>
        <tissue evidence="15">Thallus</tissue>
    </source>
</reference>
<gene>
    <name evidence="15" type="ORF">GJ744_012149</name>
</gene>
<dbReference type="GO" id="GO:0106166">
    <property type="term" value="F:spindle pole body-nuclear membrane anchor activity"/>
    <property type="evidence" value="ECO:0007669"/>
    <property type="project" value="TreeGrafter"/>
</dbReference>
<dbReference type="GO" id="GO:0005816">
    <property type="term" value="C:spindle pole body"/>
    <property type="evidence" value="ECO:0007669"/>
    <property type="project" value="TreeGrafter"/>
</dbReference>
<keyword evidence="8 14" id="KW-1133">Transmembrane helix</keyword>
<evidence type="ECO:0000256" key="3">
    <source>
        <dbReference type="ARBA" id="ARBA00005760"/>
    </source>
</evidence>
<evidence type="ECO:0000313" key="16">
    <source>
        <dbReference type="Proteomes" id="UP000606974"/>
    </source>
</evidence>
<proteinExistence type="inferred from homology"/>
<dbReference type="Proteomes" id="UP000606974">
    <property type="component" value="Unassembled WGS sequence"/>
</dbReference>
<feature type="transmembrane region" description="Helical" evidence="14">
    <location>
        <begin position="99"/>
        <end position="118"/>
    </location>
</feature>
<feature type="transmembrane region" description="Helical" evidence="14">
    <location>
        <begin position="21"/>
        <end position="44"/>
    </location>
</feature>
<feature type="transmembrane region" description="Helical" evidence="14">
    <location>
        <begin position="151"/>
        <end position="170"/>
    </location>
</feature>
<comment type="similarity">
    <text evidence="3">Belongs to the NDC1 family.</text>
</comment>
<dbReference type="AlphaFoldDB" id="A0A8H7E0K5"/>
<protein>
    <recommendedName>
        <fullName evidence="17">Nuclear envelope protein</fullName>
    </recommendedName>
</protein>
<evidence type="ECO:0000256" key="9">
    <source>
        <dbReference type="ARBA" id="ARBA00023010"/>
    </source>
</evidence>
<feature type="compositionally biased region" description="Basic and acidic residues" evidence="13">
    <location>
        <begin position="624"/>
        <end position="651"/>
    </location>
</feature>
<dbReference type="EMBL" id="JAACFV010000092">
    <property type="protein sequence ID" value="KAF7506169.1"/>
    <property type="molecule type" value="Genomic_DNA"/>
</dbReference>
<evidence type="ECO:0000256" key="14">
    <source>
        <dbReference type="SAM" id="Phobius"/>
    </source>
</evidence>
<evidence type="ECO:0000256" key="7">
    <source>
        <dbReference type="ARBA" id="ARBA00022927"/>
    </source>
</evidence>
<sequence>MSTSSPTLRIRPYRRFLTSAFHRRFVHASALALLVCWDDAFWLGSKTSYFWSWFPISLTGVRAVLIFVSCLAVFILRVATLQLGRRTTTSPFNTFRRSLFSLSTLQILFWYVFSAWWFSEVYIWSSRKSENLGWIIKGDMSTPDRLNERPIYLRSVFLMLALCQTAIHVCSDYSSVHIPVSALTKTPEPDSRTHKLPPISMRVQNAMPRITRRCAAVCALVALFGPIVYALFLRQTFWSWHLRFAKLIYSLPRSDARPTGYPPGKPKFMLRSFGVGLLLMLTWETTSFFFSTFLAQEPLKKDQPLSTGSKDPNGTLITGLKAKRNVVKTFAFWELVILAQKNPERRKVIFADIGREGGPAWNQMLSAALNVVQGINSRIEAVTTKPRPKDEAPNPETMEIDSLPCIAPPIKERPIFASSPPPQTRTEEIESYIDWGAKRIGQSKHPYEPPISKWKGLLKYVTPAGIPPENLNLRALFRWFSSLLQKSPVGWFFLTTFSRKVSTTILGFPYSNAAVIIDAIEATTRMLVASLSEDIYGKVISGVPTTVRTFTATVNAIESFVQDHVKEEAGPDEDIEEVEIVLARLKAGLAELLSAFQLYLTDQGLSAVEHRAAQNACAKGRLLPEREERRKEQNRQAAEIEKARQRERELELEAEAEAQQKGDDRRRVDDKKDGGAEKGKDRAVKKDKDKAKQNAERRPQKRLEPQDPARKKLFQNTVPKSTGRSREMEMVR</sequence>
<evidence type="ECO:0000256" key="10">
    <source>
        <dbReference type="ARBA" id="ARBA00023132"/>
    </source>
</evidence>
<keyword evidence="9" id="KW-0811">Translocation</keyword>
<evidence type="ECO:0000256" key="6">
    <source>
        <dbReference type="ARBA" id="ARBA00022816"/>
    </source>
</evidence>
<dbReference type="GO" id="GO:0051028">
    <property type="term" value="P:mRNA transport"/>
    <property type="evidence" value="ECO:0007669"/>
    <property type="project" value="UniProtKB-KW"/>
</dbReference>
<dbReference type="GO" id="GO:0070631">
    <property type="term" value="P:spindle pole body localization"/>
    <property type="evidence" value="ECO:0007669"/>
    <property type="project" value="TreeGrafter"/>
</dbReference>
<keyword evidence="6" id="KW-0509">mRNA transport</keyword>
<evidence type="ECO:0000256" key="13">
    <source>
        <dbReference type="SAM" id="MobiDB-lite"/>
    </source>
</evidence>
<feature type="compositionally biased region" description="Basic and acidic residues" evidence="13">
    <location>
        <begin position="658"/>
        <end position="710"/>
    </location>
</feature>
<feature type="region of interest" description="Disordered" evidence="13">
    <location>
        <begin position="624"/>
        <end position="732"/>
    </location>
</feature>
<keyword evidence="7" id="KW-0653">Protein transport</keyword>
<accession>A0A8H7E0K5</accession>
<evidence type="ECO:0000256" key="8">
    <source>
        <dbReference type="ARBA" id="ARBA00022989"/>
    </source>
</evidence>
<evidence type="ECO:0000256" key="5">
    <source>
        <dbReference type="ARBA" id="ARBA00022692"/>
    </source>
</evidence>
<dbReference type="GO" id="GO:0031965">
    <property type="term" value="C:nuclear membrane"/>
    <property type="evidence" value="ECO:0007669"/>
    <property type="project" value="UniProtKB-SubCell"/>
</dbReference>
<feature type="transmembrane region" description="Helical" evidence="14">
    <location>
        <begin position="50"/>
        <end position="78"/>
    </location>
</feature>
<keyword evidence="5 14" id="KW-0812">Transmembrane</keyword>